<dbReference type="RefSeq" id="WP_069405613.1">
    <property type="nucleotide sequence ID" value="NZ_MIGZ01000066.1"/>
</dbReference>
<dbReference type="AlphaFoldDB" id="A0A1E3RUB9"/>
<gene>
    <name evidence="2" type="ORF">BHQ17_13035</name>
</gene>
<accession>A0A1E3RUB9</accession>
<proteinExistence type="predicted"/>
<protein>
    <submittedName>
        <fullName evidence="2">Uncharacterized protein</fullName>
    </submittedName>
</protein>
<comment type="caution">
    <text evidence="2">The sequence shown here is derived from an EMBL/GenBank/DDBJ whole genome shotgun (WGS) entry which is preliminary data.</text>
</comment>
<feature type="region of interest" description="Disordered" evidence="1">
    <location>
        <begin position="1"/>
        <end position="20"/>
    </location>
</feature>
<evidence type="ECO:0000313" key="2">
    <source>
        <dbReference type="EMBL" id="ODQ93516.1"/>
    </source>
</evidence>
<dbReference type="EMBL" id="MIGZ01000066">
    <property type="protein sequence ID" value="ODQ93516.1"/>
    <property type="molecule type" value="Genomic_DNA"/>
</dbReference>
<sequence length="186" mass="19547">MATRPISAPGNVDEGAHDGAASSDRHRLTVIAAGLADLVASSGGWLFDRARAGWSVNVLVDDPGDVRPLAILGAAPLPATATSMLEAATGADAVAVSADVLSRDARLRDRVLALWNAGETEVTVWGEHWPEDLGGRIDPREHRLSVAARAFKAHALAAARVRDHGVATTETLFDLGAQTFRPLYSV</sequence>
<dbReference type="Proteomes" id="UP000094243">
    <property type="component" value="Unassembled WGS sequence"/>
</dbReference>
<organism evidence="2 3">
    <name type="scientific">Mycolicibacterium holsaticum</name>
    <dbReference type="NCBI Taxonomy" id="152142"/>
    <lineage>
        <taxon>Bacteria</taxon>
        <taxon>Bacillati</taxon>
        <taxon>Actinomycetota</taxon>
        <taxon>Actinomycetes</taxon>
        <taxon>Mycobacteriales</taxon>
        <taxon>Mycobacteriaceae</taxon>
        <taxon>Mycolicibacterium</taxon>
    </lineage>
</organism>
<name>A0A1E3RUB9_9MYCO</name>
<reference evidence="3" key="1">
    <citation type="submission" date="2016-09" db="EMBL/GenBank/DDBJ databases">
        <authorList>
            <person name="Greninger A.L."/>
            <person name="Jerome K.R."/>
            <person name="Mcnair B."/>
            <person name="Wallis C."/>
            <person name="Fang F."/>
        </authorList>
    </citation>
    <scope>NUCLEOTIDE SEQUENCE [LARGE SCALE GENOMIC DNA]</scope>
    <source>
        <strain evidence="3">M7</strain>
    </source>
</reference>
<evidence type="ECO:0000256" key="1">
    <source>
        <dbReference type="SAM" id="MobiDB-lite"/>
    </source>
</evidence>
<keyword evidence="3" id="KW-1185">Reference proteome</keyword>
<evidence type="ECO:0000313" key="3">
    <source>
        <dbReference type="Proteomes" id="UP000094243"/>
    </source>
</evidence>